<reference evidence="3" key="1">
    <citation type="journal article" date="2019" name="Int. J. Syst. Evol. Microbiol.">
        <title>The Global Catalogue of Microorganisms (GCM) 10K type strain sequencing project: providing services to taxonomists for standard genome sequencing and annotation.</title>
        <authorList>
            <consortium name="The Broad Institute Genomics Platform"/>
            <consortium name="The Broad Institute Genome Sequencing Center for Infectious Disease"/>
            <person name="Wu L."/>
            <person name="Ma J."/>
        </authorList>
    </citation>
    <scope>NUCLEOTIDE SEQUENCE [LARGE SCALE GENOMIC DNA]</scope>
    <source>
        <strain evidence="3">YIM 94188</strain>
    </source>
</reference>
<sequence length="80" mass="8877">METTTHPETGLGPVLTLSQLAAQLGVSVQTLYDLRSQGRGPRGFRVGRELRFRVSEVDAWLGQLEADDAERHPRHPRQAG</sequence>
<dbReference type="Proteomes" id="UP001596072">
    <property type="component" value="Unassembled WGS sequence"/>
</dbReference>
<feature type="domain" description="Helix-turn-helix" evidence="1">
    <location>
        <begin position="14"/>
        <end position="62"/>
    </location>
</feature>
<proteinExistence type="predicted"/>
<organism evidence="2 3">
    <name type="scientific">Nocardioides vastitatis</name>
    <dbReference type="NCBI Taxonomy" id="2568655"/>
    <lineage>
        <taxon>Bacteria</taxon>
        <taxon>Bacillati</taxon>
        <taxon>Actinomycetota</taxon>
        <taxon>Actinomycetes</taxon>
        <taxon>Propionibacteriales</taxon>
        <taxon>Nocardioidaceae</taxon>
        <taxon>Nocardioides</taxon>
    </lineage>
</organism>
<accession>A0ABW0ZKV4</accession>
<dbReference type="NCBIfam" id="TIGR01764">
    <property type="entry name" value="excise"/>
    <property type="match status" value="1"/>
</dbReference>
<dbReference type="InterPro" id="IPR036388">
    <property type="entry name" value="WH-like_DNA-bd_sf"/>
</dbReference>
<dbReference type="SUPFAM" id="SSF46955">
    <property type="entry name" value="Putative DNA-binding domain"/>
    <property type="match status" value="1"/>
</dbReference>
<dbReference type="EMBL" id="JBHSNS010000012">
    <property type="protein sequence ID" value="MFC5731012.1"/>
    <property type="molecule type" value="Genomic_DNA"/>
</dbReference>
<dbReference type="InterPro" id="IPR010093">
    <property type="entry name" value="SinI_DNA-bd"/>
</dbReference>
<evidence type="ECO:0000313" key="3">
    <source>
        <dbReference type="Proteomes" id="UP001596072"/>
    </source>
</evidence>
<dbReference type="Pfam" id="PF12728">
    <property type="entry name" value="HTH_17"/>
    <property type="match status" value="1"/>
</dbReference>
<dbReference type="InterPro" id="IPR009061">
    <property type="entry name" value="DNA-bd_dom_put_sf"/>
</dbReference>
<protein>
    <submittedName>
        <fullName evidence="2">Helix-turn-helix transcriptional regulator</fullName>
    </submittedName>
</protein>
<evidence type="ECO:0000259" key="1">
    <source>
        <dbReference type="Pfam" id="PF12728"/>
    </source>
</evidence>
<comment type="caution">
    <text evidence="2">The sequence shown here is derived from an EMBL/GenBank/DDBJ whole genome shotgun (WGS) entry which is preliminary data.</text>
</comment>
<dbReference type="Gene3D" id="1.10.10.10">
    <property type="entry name" value="Winged helix-like DNA-binding domain superfamily/Winged helix DNA-binding domain"/>
    <property type="match status" value="1"/>
</dbReference>
<dbReference type="InterPro" id="IPR041657">
    <property type="entry name" value="HTH_17"/>
</dbReference>
<evidence type="ECO:0000313" key="2">
    <source>
        <dbReference type="EMBL" id="MFC5731012.1"/>
    </source>
</evidence>
<keyword evidence="3" id="KW-1185">Reference proteome</keyword>
<gene>
    <name evidence="2" type="ORF">ACFPQB_18995</name>
</gene>
<dbReference type="RefSeq" id="WP_136431799.1">
    <property type="nucleotide sequence ID" value="NZ_JBHSNS010000012.1"/>
</dbReference>
<name>A0ABW0ZKV4_9ACTN</name>